<keyword evidence="2" id="KW-1133">Transmembrane helix</keyword>
<keyword evidence="2" id="KW-0812">Transmembrane</keyword>
<dbReference type="Pfam" id="PF05309">
    <property type="entry name" value="TraE"/>
    <property type="match status" value="1"/>
</dbReference>
<dbReference type="EMBL" id="CP027670">
    <property type="protein sequence ID" value="AVO43435.1"/>
    <property type="molecule type" value="Genomic_DNA"/>
</dbReference>
<keyword evidence="3" id="KW-0614">Plasmid</keyword>
<keyword evidence="4" id="KW-1185">Reference proteome</keyword>
<protein>
    <recommendedName>
        <fullName evidence="5">Sex pilus assembly protein</fullName>
    </recommendedName>
</protein>
<evidence type="ECO:0000313" key="4">
    <source>
        <dbReference type="Proteomes" id="UP000239326"/>
    </source>
</evidence>
<evidence type="ECO:0000256" key="1">
    <source>
        <dbReference type="SAM" id="MobiDB-lite"/>
    </source>
</evidence>
<evidence type="ECO:0000256" key="2">
    <source>
        <dbReference type="SAM" id="Phobius"/>
    </source>
</evidence>
<dbReference type="RefSeq" id="WP_106448384.1">
    <property type="nucleotide sequence ID" value="NZ_CP027670.1"/>
</dbReference>
<feature type="transmembrane region" description="Helical" evidence="2">
    <location>
        <begin position="12"/>
        <end position="36"/>
    </location>
</feature>
<geneLocation type="plasmid" evidence="3 4">
    <name>unnamed1</name>
</geneLocation>
<keyword evidence="2" id="KW-0472">Membrane</keyword>
<dbReference type="InterPro" id="IPR007973">
    <property type="entry name" value="Pilus_assembly_TraE"/>
</dbReference>
<dbReference type="KEGG" id="simp:C6571_18550"/>
<evidence type="ECO:0008006" key="5">
    <source>
        <dbReference type="Google" id="ProtNLM"/>
    </source>
</evidence>
<gene>
    <name evidence="3" type="ORF">C6571_18550</name>
</gene>
<organism evidence="3 4">
    <name type="scientific">Simplicispira suum</name>
    <dbReference type="NCBI Taxonomy" id="2109915"/>
    <lineage>
        <taxon>Bacteria</taxon>
        <taxon>Pseudomonadati</taxon>
        <taxon>Pseudomonadota</taxon>
        <taxon>Betaproteobacteria</taxon>
        <taxon>Burkholderiales</taxon>
        <taxon>Comamonadaceae</taxon>
        <taxon>Simplicispira</taxon>
    </lineage>
</organism>
<accession>A0A2S0N5M6</accession>
<feature type="region of interest" description="Disordered" evidence="1">
    <location>
        <begin position="225"/>
        <end position="258"/>
    </location>
</feature>
<reference evidence="3 4" key="1">
    <citation type="submission" date="2018-03" db="EMBL/GenBank/DDBJ databases">
        <title>Genome sequencing of Simplicispira sp.</title>
        <authorList>
            <person name="Kim S.-J."/>
            <person name="Heo J."/>
            <person name="Kwon S.-W."/>
        </authorList>
    </citation>
    <scope>NUCLEOTIDE SEQUENCE [LARGE SCALE GENOMIC DNA]</scope>
    <source>
        <strain evidence="3 4">SC1-8</strain>
        <plasmid evidence="3 4">unnamed1</plasmid>
    </source>
</reference>
<name>A0A2S0N5M6_9BURK</name>
<dbReference type="OrthoDB" id="7405099at2"/>
<dbReference type="Proteomes" id="UP000239326">
    <property type="component" value="Plasmid unnamed1"/>
</dbReference>
<proteinExistence type="predicted"/>
<dbReference type="AlphaFoldDB" id="A0A2S0N5M6"/>
<evidence type="ECO:0000313" key="3">
    <source>
        <dbReference type="EMBL" id="AVO43435.1"/>
    </source>
</evidence>
<sequence>MNLKSYLTSMSQLQTLTLTVILSNVILATGLVFALINITGQRERVVLVPPSLDKKAEIAWESANKDYLKSFGLYVATMVGNIQPKSSSVVLDTASVFMDPEIYSEFRKQLIAIIEDPVFKASGSVISFMPQSVQFEPETSRVFVIGSIVTSTSGSTKYQKNVVYEVGLKIREGRPWVTHFTSYEGTAIRSVNWWAQKSSRDDSVIPDYALPEKWKKDEVKSAPEADFSAMHFPSTPAASDAEKGSAEVLPAASEETIN</sequence>